<protein>
    <submittedName>
        <fullName evidence="4">OLC1v1037554C1</fullName>
    </submittedName>
</protein>
<feature type="domain" description="S1-like" evidence="3">
    <location>
        <begin position="126"/>
        <end position="203"/>
    </location>
</feature>
<dbReference type="InterPro" id="IPR012340">
    <property type="entry name" value="NA-bd_OB-fold"/>
</dbReference>
<dbReference type="EMBL" id="OX459120">
    <property type="protein sequence ID" value="CAI9100444.1"/>
    <property type="molecule type" value="Genomic_DNA"/>
</dbReference>
<evidence type="ECO:0000313" key="4">
    <source>
        <dbReference type="EMBL" id="CAI9100444.1"/>
    </source>
</evidence>
<name>A0AAV1CXL1_OLDCO</name>
<dbReference type="PROSITE" id="PS50832">
    <property type="entry name" value="S1_IF1_TYPE"/>
    <property type="match status" value="1"/>
</dbReference>
<proteinExistence type="predicted"/>
<dbReference type="Proteomes" id="UP001161247">
    <property type="component" value="Chromosome 3"/>
</dbReference>
<dbReference type="GO" id="GO:0003723">
    <property type="term" value="F:RNA binding"/>
    <property type="evidence" value="ECO:0007669"/>
    <property type="project" value="InterPro"/>
</dbReference>
<dbReference type="AlphaFoldDB" id="A0AAV1CXL1"/>
<reference evidence="4" key="1">
    <citation type="submission" date="2023-03" db="EMBL/GenBank/DDBJ databases">
        <authorList>
            <person name="Julca I."/>
        </authorList>
    </citation>
    <scope>NUCLEOTIDE SEQUENCE</scope>
</reference>
<dbReference type="PANTHER" id="PTHR21668">
    <property type="entry name" value="EIF-1A"/>
    <property type="match status" value="1"/>
</dbReference>
<dbReference type="SMART" id="SM00652">
    <property type="entry name" value="eIF1a"/>
    <property type="match status" value="1"/>
</dbReference>
<evidence type="ECO:0000256" key="2">
    <source>
        <dbReference type="SAM" id="MobiDB-lite"/>
    </source>
</evidence>
<organism evidence="4 5">
    <name type="scientific">Oldenlandia corymbosa var. corymbosa</name>
    <dbReference type="NCBI Taxonomy" id="529605"/>
    <lineage>
        <taxon>Eukaryota</taxon>
        <taxon>Viridiplantae</taxon>
        <taxon>Streptophyta</taxon>
        <taxon>Embryophyta</taxon>
        <taxon>Tracheophyta</taxon>
        <taxon>Spermatophyta</taxon>
        <taxon>Magnoliopsida</taxon>
        <taxon>eudicotyledons</taxon>
        <taxon>Gunneridae</taxon>
        <taxon>Pentapetalae</taxon>
        <taxon>asterids</taxon>
        <taxon>lamiids</taxon>
        <taxon>Gentianales</taxon>
        <taxon>Rubiaceae</taxon>
        <taxon>Rubioideae</taxon>
        <taxon>Spermacoceae</taxon>
        <taxon>Hedyotis-Oldenlandia complex</taxon>
        <taxon>Oldenlandia</taxon>
    </lineage>
</organism>
<keyword evidence="1" id="KW-0396">Initiation factor</keyword>
<gene>
    <name evidence="4" type="ORF">OLC1_LOCUS10270</name>
</gene>
<keyword evidence="1" id="KW-0648">Protein biosynthesis</keyword>
<keyword evidence="5" id="KW-1185">Reference proteome</keyword>
<feature type="region of interest" description="Disordered" evidence="2">
    <location>
        <begin position="59"/>
        <end position="92"/>
    </location>
</feature>
<dbReference type="InterPro" id="IPR006196">
    <property type="entry name" value="RNA-binding_domain_S1_IF1"/>
</dbReference>
<dbReference type="Gene3D" id="2.40.50.140">
    <property type="entry name" value="Nucleic acid-binding proteins"/>
    <property type="match status" value="1"/>
</dbReference>
<dbReference type="InterPro" id="IPR001253">
    <property type="entry name" value="TIF_eIF-1A"/>
</dbReference>
<evidence type="ECO:0000313" key="5">
    <source>
        <dbReference type="Proteomes" id="UP001161247"/>
    </source>
</evidence>
<dbReference type="GO" id="GO:0003743">
    <property type="term" value="F:translation initiation factor activity"/>
    <property type="evidence" value="ECO:0007669"/>
    <property type="project" value="UniProtKB-UniRule"/>
</dbReference>
<dbReference type="SUPFAM" id="SSF50249">
    <property type="entry name" value="Nucleic acid-binding proteins"/>
    <property type="match status" value="1"/>
</dbReference>
<evidence type="ECO:0000256" key="1">
    <source>
        <dbReference type="PROSITE-ProRule" id="PRU00181"/>
    </source>
</evidence>
<feature type="compositionally biased region" description="Basic and acidic residues" evidence="2">
    <location>
        <begin position="64"/>
        <end position="78"/>
    </location>
</feature>
<evidence type="ECO:0000259" key="3">
    <source>
        <dbReference type="PROSITE" id="PS50832"/>
    </source>
</evidence>
<sequence>MMWNLSVPGWLAGLFEKISDVIISGLIAFLPFVDVKRIKPAPANNKGTDDQAVVKTPENQCTEAEVKTPENNNDKSDELIEETTTPEDKVEGGGIIEETPAESKADEEELKTTTPEINNGRVAPEKRREMVLKDEYGQEYGRVLKVLGNGRFEAMCGDGVKRLCCIGQHDEEVCIGAGDIILIRGCKYYSQIDSTADLCFKYTSQEARFLRSYGEFPETIFRHDLEEEEDDEDDDYVMA</sequence>
<accession>A0AAV1CXL1</accession>